<evidence type="ECO:0000256" key="2">
    <source>
        <dbReference type="SAM" id="MobiDB-lite"/>
    </source>
</evidence>
<dbReference type="CDD" id="cd19088">
    <property type="entry name" value="AKR_AKR13B1"/>
    <property type="match status" value="1"/>
</dbReference>
<protein>
    <submittedName>
        <fullName evidence="4">Aldo/keto reductase</fullName>
    </submittedName>
</protein>
<organism evidence="4 5">
    <name type="scientific">Streptomyces hyaluromycini</name>
    <dbReference type="NCBI Taxonomy" id="1377993"/>
    <lineage>
        <taxon>Bacteria</taxon>
        <taxon>Bacillati</taxon>
        <taxon>Actinomycetota</taxon>
        <taxon>Actinomycetes</taxon>
        <taxon>Kitasatosporales</taxon>
        <taxon>Streptomycetaceae</taxon>
        <taxon>Streptomyces</taxon>
    </lineage>
</organism>
<dbReference type="InterPro" id="IPR023210">
    <property type="entry name" value="NADP_OxRdtase_dom"/>
</dbReference>
<evidence type="ECO:0000256" key="1">
    <source>
        <dbReference type="ARBA" id="ARBA00023002"/>
    </source>
</evidence>
<keyword evidence="5" id="KW-1185">Reference proteome</keyword>
<keyword evidence="1" id="KW-0560">Oxidoreductase</keyword>
<dbReference type="PANTHER" id="PTHR43364:SF4">
    <property type="entry name" value="NAD(P)-LINKED OXIDOREDUCTASE SUPERFAMILY PROTEIN"/>
    <property type="match status" value="1"/>
</dbReference>
<evidence type="ECO:0000259" key="3">
    <source>
        <dbReference type="Pfam" id="PF00248"/>
    </source>
</evidence>
<gene>
    <name evidence="4" type="ORF">ABT404_16330</name>
</gene>
<sequence>MRKQAKEQGREHIMATDATDATDAGVISIAGRTVPRMGFGAMQLRGSIRPEDALAVLSRAVELGVRVIDTAWYYGSDVVNRFIAEALRPYPADLVLATKAGARANHSGNPPQPDYRPGQLRAGNDRDRTVLGLDTVPLTHLRWLGPDDAYGGVTFDSAFETMLAMQAEGRIEHVGLSNVTLGQLRRAHARGPVASVSNMFSYGRQGDAPTVEFCAENGIPYLPFGPLGYGAADTPPAGRGQTAAQARLAWLLARSPVTVVIAGTSSVKHLEENIAAGAQRNPV</sequence>
<reference evidence="4 5" key="1">
    <citation type="submission" date="2024-06" db="EMBL/GenBank/DDBJ databases">
        <title>The Natural Products Discovery Center: Release of the First 8490 Sequenced Strains for Exploring Actinobacteria Biosynthetic Diversity.</title>
        <authorList>
            <person name="Kalkreuter E."/>
            <person name="Kautsar S.A."/>
            <person name="Yang D."/>
            <person name="Bader C.D."/>
            <person name="Teijaro C.N."/>
            <person name="Fluegel L."/>
            <person name="Davis C.M."/>
            <person name="Simpson J.R."/>
            <person name="Lauterbach L."/>
            <person name="Steele A.D."/>
            <person name="Gui C."/>
            <person name="Meng S."/>
            <person name="Li G."/>
            <person name="Viehrig K."/>
            <person name="Ye F."/>
            <person name="Su P."/>
            <person name="Kiefer A.F."/>
            <person name="Nichols A."/>
            <person name="Cepeda A.J."/>
            <person name="Yan W."/>
            <person name="Fan B."/>
            <person name="Jiang Y."/>
            <person name="Adhikari A."/>
            <person name="Zheng C.-J."/>
            <person name="Schuster L."/>
            <person name="Cowan T.M."/>
            <person name="Smanski M.J."/>
            <person name="Chevrette M.G."/>
            <person name="De Carvalho L.P.S."/>
            <person name="Shen B."/>
        </authorList>
    </citation>
    <scope>NUCLEOTIDE SEQUENCE [LARGE SCALE GENOMIC DNA]</scope>
    <source>
        <strain evidence="4 5">NPDC000234</strain>
    </source>
</reference>
<proteinExistence type="predicted"/>
<dbReference type="EMBL" id="JBEPEK010000099">
    <property type="protein sequence ID" value="MER7181024.1"/>
    <property type="molecule type" value="Genomic_DNA"/>
</dbReference>
<dbReference type="InterPro" id="IPR050523">
    <property type="entry name" value="AKR_Detox_Biosynth"/>
</dbReference>
<evidence type="ECO:0000313" key="5">
    <source>
        <dbReference type="Proteomes" id="UP001474181"/>
    </source>
</evidence>
<dbReference type="PANTHER" id="PTHR43364">
    <property type="entry name" value="NADH-SPECIFIC METHYLGLYOXAL REDUCTASE-RELATED"/>
    <property type="match status" value="1"/>
</dbReference>
<dbReference type="InterPro" id="IPR036812">
    <property type="entry name" value="NAD(P)_OxRdtase_dom_sf"/>
</dbReference>
<feature type="region of interest" description="Disordered" evidence="2">
    <location>
        <begin position="102"/>
        <end position="124"/>
    </location>
</feature>
<dbReference type="Gene3D" id="3.20.20.100">
    <property type="entry name" value="NADP-dependent oxidoreductase domain"/>
    <property type="match status" value="1"/>
</dbReference>
<evidence type="ECO:0000313" key="4">
    <source>
        <dbReference type="EMBL" id="MER7181024.1"/>
    </source>
</evidence>
<dbReference type="SUPFAM" id="SSF51430">
    <property type="entry name" value="NAD(P)-linked oxidoreductase"/>
    <property type="match status" value="1"/>
</dbReference>
<comment type="caution">
    <text evidence="4">The sequence shown here is derived from an EMBL/GenBank/DDBJ whole genome shotgun (WGS) entry which is preliminary data.</text>
</comment>
<dbReference type="RefSeq" id="WP_350781525.1">
    <property type="nucleotide sequence ID" value="NZ_JBEPEK010000099.1"/>
</dbReference>
<dbReference type="Pfam" id="PF00248">
    <property type="entry name" value="Aldo_ket_red"/>
    <property type="match status" value="1"/>
</dbReference>
<feature type="domain" description="NADP-dependent oxidoreductase" evidence="3">
    <location>
        <begin position="36"/>
        <end position="232"/>
    </location>
</feature>
<accession>A0ABV1WW75</accession>
<dbReference type="Proteomes" id="UP001474181">
    <property type="component" value="Unassembled WGS sequence"/>
</dbReference>
<name>A0ABV1WW75_9ACTN</name>